<dbReference type="EMBL" id="VMSO01000001">
    <property type="protein sequence ID" value="KAA8502769.1"/>
    <property type="molecule type" value="Genomic_DNA"/>
</dbReference>
<name>A0A5M9I407_9FIRM</name>
<evidence type="ECO:0000259" key="2">
    <source>
        <dbReference type="Pfam" id="PF13240"/>
    </source>
</evidence>
<evidence type="ECO:0000313" key="4">
    <source>
        <dbReference type="Proteomes" id="UP000322025"/>
    </source>
</evidence>
<protein>
    <submittedName>
        <fullName evidence="3">Zinc ribbon domain-containing protein</fullName>
    </submittedName>
</protein>
<evidence type="ECO:0000256" key="1">
    <source>
        <dbReference type="SAM" id="Phobius"/>
    </source>
</evidence>
<comment type="caution">
    <text evidence="3">The sequence shown here is derived from an EMBL/GenBank/DDBJ whole genome shotgun (WGS) entry which is preliminary data.</text>
</comment>
<dbReference type="Proteomes" id="UP000322025">
    <property type="component" value="Unassembled WGS sequence"/>
</dbReference>
<dbReference type="OrthoDB" id="517663at2"/>
<keyword evidence="1" id="KW-0812">Transmembrane</keyword>
<feature type="transmembrane region" description="Helical" evidence="1">
    <location>
        <begin position="39"/>
        <end position="63"/>
    </location>
</feature>
<dbReference type="InterPro" id="IPR026870">
    <property type="entry name" value="Zinc_ribbon_dom"/>
</dbReference>
<evidence type="ECO:0000313" key="3">
    <source>
        <dbReference type="EMBL" id="KAA8502769.1"/>
    </source>
</evidence>
<keyword evidence="1" id="KW-1133">Transmembrane helix</keyword>
<keyword evidence="4" id="KW-1185">Reference proteome</keyword>
<dbReference type="Pfam" id="PF13240">
    <property type="entry name" value="Zn_Ribbon_1"/>
    <property type="match status" value="1"/>
</dbReference>
<sequence length="223" mass="24352">MKCIKCGKENKKSAKYCASCGASLLTVSGKRQKNIKRRIILTVSILVFIAAVSGVILLVYGILQENRHKDNAQAAVTEFLARYKACDPAASELLAGTGDIEMSYEGISSSFADGLSYEIISCRKDSDDLYIVEIQATTIDFEKLFTVSAEETVKNYGEDNVTDYLLGVMEQKITDDTCETKTIPAQVSVLKMDEEYKIQMDGSLANALSGGMNDYLESLTGGE</sequence>
<keyword evidence="1" id="KW-0472">Membrane</keyword>
<organism evidence="3 4">
    <name type="scientific">Mediterraneibacter catenae</name>
    <dbReference type="NCBI Taxonomy" id="2594882"/>
    <lineage>
        <taxon>Bacteria</taxon>
        <taxon>Bacillati</taxon>
        <taxon>Bacillota</taxon>
        <taxon>Clostridia</taxon>
        <taxon>Lachnospirales</taxon>
        <taxon>Lachnospiraceae</taxon>
        <taxon>Mediterraneibacter</taxon>
    </lineage>
</organism>
<dbReference type="AlphaFoldDB" id="A0A5M9I407"/>
<feature type="domain" description="Zinc-ribbon" evidence="2">
    <location>
        <begin position="2"/>
        <end position="24"/>
    </location>
</feature>
<gene>
    <name evidence="3" type="ORF">FNY66_00435</name>
</gene>
<accession>A0A5M9I407</accession>
<proteinExistence type="predicted"/>
<reference evidence="3" key="1">
    <citation type="submission" date="2019-07" db="EMBL/GenBank/DDBJ databases">
        <authorList>
            <person name="Wongkuna S."/>
            <person name="Scaria J."/>
        </authorList>
    </citation>
    <scope>NUCLEOTIDE SEQUENCE [LARGE SCALE GENOMIC DNA]</scope>
    <source>
        <strain evidence="3">SW178</strain>
    </source>
</reference>